<dbReference type="InterPro" id="IPR036047">
    <property type="entry name" value="F-box-like_dom_sf"/>
</dbReference>
<evidence type="ECO:0000259" key="1">
    <source>
        <dbReference type="Pfam" id="PF00646"/>
    </source>
</evidence>
<evidence type="ECO:0000313" key="3">
    <source>
        <dbReference type="Proteomes" id="UP000070544"/>
    </source>
</evidence>
<proteinExistence type="predicted"/>
<feature type="domain" description="F-box" evidence="1">
    <location>
        <begin position="30"/>
        <end position="62"/>
    </location>
</feature>
<dbReference type="Gene3D" id="1.20.1280.50">
    <property type="match status" value="1"/>
</dbReference>
<dbReference type="Pfam" id="PF00646">
    <property type="entry name" value="F-box"/>
    <property type="match status" value="1"/>
</dbReference>
<dbReference type="InterPro" id="IPR001810">
    <property type="entry name" value="F-box_dom"/>
</dbReference>
<keyword evidence="3" id="KW-1185">Reference proteome</keyword>
<dbReference type="Proteomes" id="UP000070544">
    <property type="component" value="Unassembled WGS sequence"/>
</dbReference>
<evidence type="ECO:0000313" key="2">
    <source>
        <dbReference type="EMBL" id="KXS12706.1"/>
    </source>
</evidence>
<dbReference type="EMBL" id="KQ965785">
    <property type="protein sequence ID" value="KXS12706.1"/>
    <property type="molecule type" value="Genomic_DNA"/>
</dbReference>
<dbReference type="AlphaFoldDB" id="A0A139A7D1"/>
<reference evidence="2 3" key="1">
    <citation type="journal article" date="2015" name="Genome Biol. Evol.">
        <title>Phylogenomic analyses indicate that early fungi evolved digesting cell walls of algal ancestors of land plants.</title>
        <authorList>
            <person name="Chang Y."/>
            <person name="Wang S."/>
            <person name="Sekimoto S."/>
            <person name="Aerts A.L."/>
            <person name="Choi C."/>
            <person name="Clum A."/>
            <person name="LaButti K.M."/>
            <person name="Lindquist E.A."/>
            <person name="Yee Ngan C."/>
            <person name="Ohm R.A."/>
            <person name="Salamov A.A."/>
            <person name="Grigoriev I.V."/>
            <person name="Spatafora J.W."/>
            <person name="Berbee M.L."/>
        </authorList>
    </citation>
    <scope>NUCLEOTIDE SEQUENCE [LARGE SCALE GENOMIC DNA]</scope>
    <source>
        <strain evidence="2 3">JEL478</strain>
    </source>
</reference>
<sequence>MHVRLASLLPRMTSHSRPVSPRSSSSRNALPAEILGTIFLPVPPLDLILRASLVSHAWRATCVAVLADAAWSWPVPHVLVHALVLDHVFYCSHCECVDIDITNDNWQLREMDLVGPHAVPLSTVSRIVAQQLAKKAARLGSHITEDSDSAEVAFQNAVLSLRALLGTFRLASKVWGLSSASRSASASASVKVDHMAMYPRGFYPDWAIVREEEEDISAEDPLDPSTVEEDFESRSWRVKGGRVRRLKIRRHERIFECRKYKRPK</sequence>
<name>A0A139A7D1_GONPJ</name>
<dbReference type="SUPFAM" id="SSF81383">
    <property type="entry name" value="F-box domain"/>
    <property type="match status" value="1"/>
</dbReference>
<gene>
    <name evidence="2" type="ORF">M427DRAFT_391008</name>
</gene>
<organism evidence="2 3">
    <name type="scientific">Gonapodya prolifera (strain JEL478)</name>
    <name type="common">Monoblepharis prolifera</name>
    <dbReference type="NCBI Taxonomy" id="1344416"/>
    <lineage>
        <taxon>Eukaryota</taxon>
        <taxon>Fungi</taxon>
        <taxon>Fungi incertae sedis</taxon>
        <taxon>Chytridiomycota</taxon>
        <taxon>Chytridiomycota incertae sedis</taxon>
        <taxon>Monoblepharidomycetes</taxon>
        <taxon>Monoblepharidales</taxon>
        <taxon>Gonapodyaceae</taxon>
        <taxon>Gonapodya</taxon>
    </lineage>
</organism>
<accession>A0A139A7D1</accession>
<protein>
    <recommendedName>
        <fullName evidence="1">F-box domain-containing protein</fullName>
    </recommendedName>
</protein>
<dbReference type="CDD" id="cd09917">
    <property type="entry name" value="F-box_SF"/>
    <property type="match status" value="1"/>
</dbReference>